<name>A0A2S1LKU1_9FLAO</name>
<feature type="chain" id="PRO_5015620898" description="GLPGLI family protein" evidence="1">
    <location>
        <begin position="18"/>
        <end position="247"/>
    </location>
</feature>
<reference evidence="2 3" key="1">
    <citation type="submission" date="2017-04" db="EMBL/GenBank/DDBJ databases">
        <title>Complete genome sequence of Flavobacterium kingsejong AJ004.</title>
        <authorList>
            <person name="Lee P.C."/>
        </authorList>
    </citation>
    <scope>NUCLEOTIDE SEQUENCE [LARGE SCALE GENOMIC DNA]</scope>
    <source>
        <strain evidence="2 3">AJ004</strain>
    </source>
</reference>
<keyword evidence="1" id="KW-0732">Signal</keyword>
<dbReference type="Proteomes" id="UP000244677">
    <property type="component" value="Chromosome"/>
</dbReference>
<dbReference type="KEGG" id="fki:FK004_03295"/>
<accession>A0A2S1LKU1</accession>
<dbReference type="EMBL" id="CP020919">
    <property type="protein sequence ID" value="AWG24319.1"/>
    <property type="molecule type" value="Genomic_DNA"/>
</dbReference>
<gene>
    <name evidence="2" type="ORF">FK004_03295</name>
</gene>
<evidence type="ECO:0008006" key="4">
    <source>
        <dbReference type="Google" id="ProtNLM"/>
    </source>
</evidence>
<organism evidence="2 3">
    <name type="scientific">Flavobacterium kingsejongi</name>
    <dbReference type="NCBI Taxonomy" id="1678728"/>
    <lineage>
        <taxon>Bacteria</taxon>
        <taxon>Pseudomonadati</taxon>
        <taxon>Bacteroidota</taxon>
        <taxon>Flavobacteriia</taxon>
        <taxon>Flavobacteriales</taxon>
        <taxon>Flavobacteriaceae</taxon>
        <taxon>Flavobacterium</taxon>
    </lineage>
</organism>
<dbReference type="OrthoDB" id="1440774at2"/>
<evidence type="ECO:0000313" key="3">
    <source>
        <dbReference type="Proteomes" id="UP000244677"/>
    </source>
</evidence>
<evidence type="ECO:0000256" key="1">
    <source>
        <dbReference type="SAM" id="SignalP"/>
    </source>
</evidence>
<evidence type="ECO:0000313" key="2">
    <source>
        <dbReference type="EMBL" id="AWG24319.1"/>
    </source>
</evidence>
<dbReference type="InterPro" id="IPR005901">
    <property type="entry name" value="GLPGLI"/>
</dbReference>
<dbReference type="RefSeq" id="WP_108735966.1">
    <property type="nucleotide sequence ID" value="NZ_CP020919.1"/>
</dbReference>
<proteinExistence type="predicted"/>
<feature type="signal peptide" evidence="1">
    <location>
        <begin position="1"/>
        <end position="17"/>
    </location>
</feature>
<sequence>MKFYLLILSLFSFVATAQEKTYNSAITYTMELNFNNLNSYNTVLYFNTEKANFRYSLQQQPSTNLKAEEELELSFSIIDTLEYEIYLDRTKDQLLELTTAALEKKDYYYIVETIPSIDWKITPESKTIGSFECNKAICRFRGRDYTAWFTTEIPGSFGPWKLNGLPGLILEAYDSTREVAFYATAINIPSHTPVRFPNQNLPQISPKMHHDKIDKEITELERKIISKLDRGLKVSVKSVQKSIELKE</sequence>
<dbReference type="Pfam" id="PF09697">
    <property type="entry name" value="Porph_ging"/>
    <property type="match status" value="1"/>
</dbReference>
<keyword evidence="3" id="KW-1185">Reference proteome</keyword>
<dbReference type="NCBIfam" id="TIGR01200">
    <property type="entry name" value="GLPGLI"/>
    <property type="match status" value="1"/>
</dbReference>
<dbReference type="AlphaFoldDB" id="A0A2S1LKU1"/>
<protein>
    <recommendedName>
        <fullName evidence="4">GLPGLI family protein</fullName>
    </recommendedName>
</protein>